<proteinExistence type="predicted"/>
<dbReference type="Proteomes" id="UP000031275">
    <property type="component" value="Unassembled WGS sequence"/>
</dbReference>
<evidence type="ECO:0000313" key="1">
    <source>
        <dbReference type="EMBL" id="KIA83839.1"/>
    </source>
</evidence>
<name>A0ABR4ZSX7_9FLAO</name>
<comment type="caution">
    <text evidence="1">The sequence shown here is derived from an EMBL/GenBank/DDBJ whole genome shotgun (WGS) entry which is preliminary data.</text>
</comment>
<reference evidence="1 2" key="1">
    <citation type="submission" date="2014-10" db="EMBL/GenBank/DDBJ databases">
        <title>Kaistella solincola genome.</title>
        <authorList>
            <person name="Newman J.D."/>
        </authorList>
    </citation>
    <scope>NUCLEOTIDE SEQUENCE [LARGE SCALE GENOMIC DNA]</scope>
    <source>
        <strain evidence="1 2">DSM 22468</strain>
    </source>
</reference>
<keyword evidence="2" id="KW-1185">Reference proteome</keyword>
<organism evidence="1 2">
    <name type="scientific">Kaistella solincola</name>
    <dbReference type="NCBI Taxonomy" id="510955"/>
    <lineage>
        <taxon>Bacteria</taxon>
        <taxon>Pseudomonadati</taxon>
        <taxon>Bacteroidota</taxon>
        <taxon>Flavobacteriia</taxon>
        <taxon>Flavobacteriales</taxon>
        <taxon>Weeksellaceae</taxon>
        <taxon>Chryseobacterium group</taxon>
        <taxon>Kaistella</taxon>
    </lineage>
</organism>
<sequence length="167" mass="19185">MNAFEGLNEEIKTLITALDKSDINTIKNYLSYKNLSEKYISALKNECNKMAPSEGLFYLFETANNQVFIIKKVKGIKGLASLLNVSVKTAQNLKNSGIIDQAIIYEKSRLYFDKNEILRICLPKIAPWKSFKLRNDVDQELIELWQKHIQPAHIKNIKTLILITLLL</sequence>
<accession>A0ABR4ZSX7</accession>
<dbReference type="EMBL" id="JSYK01000003">
    <property type="protein sequence ID" value="KIA83839.1"/>
    <property type="molecule type" value="Genomic_DNA"/>
</dbReference>
<evidence type="ECO:0000313" key="2">
    <source>
        <dbReference type="Proteomes" id="UP000031275"/>
    </source>
</evidence>
<dbReference type="RefSeq" id="WP_039345631.1">
    <property type="nucleotide sequence ID" value="NZ_JSYK01000003.1"/>
</dbReference>
<evidence type="ECO:0008006" key="3">
    <source>
        <dbReference type="Google" id="ProtNLM"/>
    </source>
</evidence>
<gene>
    <name evidence="1" type="ORF">OA84_10280</name>
</gene>
<protein>
    <recommendedName>
        <fullName evidence="3">Helix-turn-helix domain-containing protein</fullName>
    </recommendedName>
</protein>